<dbReference type="PANTHER" id="PTHR23170:SF2">
    <property type="entry name" value="CENTROSOMAL PROTEIN OF 83 KDA"/>
    <property type="match status" value="1"/>
</dbReference>
<dbReference type="GO" id="GO:0005794">
    <property type="term" value="C:Golgi apparatus"/>
    <property type="evidence" value="ECO:0007669"/>
    <property type="project" value="TreeGrafter"/>
</dbReference>
<dbReference type="AlphaFoldDB" id="T1IVC3"/>
<evidence type="ECO:0000256" key="2">
    <source>
        <dbReference type="ARBA" id="ARBA00022490"/>
    </source>
</evidence>
<reference evidence="7" key="1">
    <citation type="submission" date="2011-05" db="EMBL/GenBank/DDBJ databases">
        <authorList>
            <person name="Richards S.R."/>
            <person name="Qu J."/>
            <person name="Jiang H."/>
            <person name="Jhangiani S.N."/>
            <person name="Agravi P."/>
            <person name="Goodspeed R."/>
            <person name="Gross S."/>
            <person name="Mandapat C."/>
            <person name="Jackson L."/>
            <person name="Mathew T."/>
            <person name="Pu L."/>
            <person name="Thornton R."/>
            <person name="Saada N."/>
            <person name="Wilczek-Boney K.B."/>
            <person name="Lee S."/>
            <person name="Kovar C."/>
            <person name="Wu Y."/>
            <person name="Scherer S.E."/>
            <person name="Worley K.C."/>
            <person name="Muzny D.M."/>
            <person name="Gibbs R."/>
        </authorList>
    </citation>
    <scope>NUCLEOTIDE SEQUENCE</scope>
    <source>
        <strain evidence="7">Brora</strain>
    </source>
</reference>
<keyword evidence="4" id="KW-0206">Cytoskeleton</keyword>
<evidence type="ECO:0000256" key="4">
    <source>
        <dbReference type="ARBA" id="ARBA00023212"/>
    </source>
</evidence>
<evidence type="ECO:0000313" key="6">
    <source>
        <dbReference type="EnsemblMetazoa" id="SMAR005118-PA"/>
    </source>
</evidence>
<dbReference type="EnsemblMetazoa" id="SMAR005118-RA">
    <property type="protein sequence ID" value="SMAR005118-PA"/>
    <property type="gene ID" value="SMAR005118"/>
</dbReference>
<dbReference type="GO" id="GO:0005813">
    <property type="term" value="C:centrosome"/>
    <property type="evidence" value="ECO:0007669"/>
    <property type="project" value="UniProtKB-SubCell"/>
</dbReference>
<dbReference type="PANTHER" id="PTHR23170">
    <property type="entry name" value="NY-REN-58 ANTIGEN"/>
    <property type="match status" value="1"/>
</dbReference>
<comment type="subcellular location">
    <subcellularLocation>
        <location evidence="1">Cytoplasm</location>
        <location evidence="1">Cytoskeleton</location>
        <location evidence="1">Microtubule organizing center</location>
        <location evidence="1">Centrosome</location>
    </subcellularLocation>
</comment>
<keyword evidence="2" id="KW-0963">Cytoplasm</keyword>
<dbReference type="eggNOG" id="ENOG502QWE2">
    <property type="taxonomic scope" value="Eukaryota"/>
</dbReference>
<dbReference type="GO" id="GO:0051660">
    <property type="term" value="P:establishment of centrosome localization"/>
    <property type="evidence" value="ECO:0007669"/>
    <property type="project" value="TreeGrafter"/>
</dbReference>
<evidence type="ECO:0000256" key="3">
    <source>
        <dbReference type="ARBA" id="ARBA00023054"/>
    </source>
</evidence>
<feature type="coiled-coil region" evidence="5">
    <location>
        <begin position="425"/>
        <end position="491"/>
    </location>
</feature>
<dbReference type="OMA" id="DAYKRKC"/>
<dbReference type="HOGENOM" id="CLU_020145_1_0_1"/>
<dbReference type="GO" id="GO:0097539">
    <property type="term" value="C:ciliary transition fiber"/>
    <property type="evidence" value="ECO:0007669"/>
    <property type="project" value="TreeGrafter"/>
</dbReference>
<reference evidence="6" key="2">
    <citation type="submission" date="2015-02" db="UniProtKB">
        <authorList>
            <consortium name="EnsemblMetazoa"/>
        </authorList>
    </citation>
    <scope>IDENTIFICATION</scope>
</reference>
<evidence type="ECO:0000256" key="1">
    <source>
        <dbReference type="ARBA" id="ARBA00004300"/>
    </source>
</evidence>
<keyword evidence="3 5" id="KW-0175">Coiled coil</keyword>
<dbReference type="Proteomes" id="UP000014500">
    <property type="component" value="Unassembled WGS sequence"/>
</dbReference>
<name>T1IVC3_STRMM</name>
<dbReference type="GO" id="GO:0005814">
    <property type="term" value="C:centriole"/>
    <property type="evidence" value="ECO:0007669"/>
    <property type="project" value="TreeGrafter"/>
</dbReference>
<dbReference type="GO" id="GO:0060271">
    <property type="term" value="P:cilium assembly"/>
    <property type="evidence" value="ECO:0007669"/>
    <property type="project" value="TreeGrafter"/>
</dbReference>
<sequence length="600" mass="71834">MQQLRRKLITKQTEIEELKSDRIPSQNLALLKLRVQEEIDIAYRERFALVEEETEQYRSECNKLRYELAFRKSEFEHSQATYAHIQDEMKLKHQSDLISLQKQNSDLQFTLDEQLQNRGEEKLNKAVRENTELQKRLRSLTEELQEMQAQKETSTIQAENLQRLQAKQNAEHMTNVRAMELENSTLKHQLERVQAELKQQREHEVELTAEIQTQQSEKNQLMSQLHEIEFKAKIDITNSKIELTKQKGEVERERDKLVIDIQDLKKDFEIIKKKNQSLNSMMMEKEKEMQRKMSIFQEEEWNKHKRTETEKFELEVRIQEMERLNVDSEHENQTLVLMAEEKSKMMLKEKEMLEKELANLRENGPEIVQLQSELKYCKQEKENCESAIRELREKIRREFDGDVQITNLDIERQRVQSDRLLMNAQITWEEQKSQLNNRILSLENQLGQLHSKHHDDKNNSQTRISKYRRAITKLQNRTNLQKARIDELETETEILKRNVTLDEHRSVQKQLRYLQRKHDEFRTVMVTSDPSAISLINEVPRPQTCYRDGADLDESKWDVKSDLDRKLEIEQVKERILKLDGQQKQQMIELETEPNTFEKS</sequence>
<evidence type="ECO:0000256" key="5">
    <source>
        <dbReference type="SAM" id="Coils"/>
    </source>
</evidence>
<keyword evidence="7" id="KW-1185">Reference proteome</keyword>
<dbReference type="STRING" id="126957.T1IVC3"/>
<feature type="coiled-coil region" evidence="5">
    <location>
        <begin position="116"/>
        <end position="397"/>
    </location>
</feature>
<protein>
    <submittedName>
        <fullName evidence="6">Uncharacterized protein</fullName>
    </submittedName>
</protein>
<proteinExistence type="predicted"/>
<accession>T1IVC3</accession>
<dbReference type="InterPro" id="IPR052116">
    <property type="entry name" value="Centro_Cilium_Assembly"/>
</dbReference>
<dbReference type="EMBL" id="JH431580">
    <property type="status" value="NOT_ANNOTATED_CDS"/>
    <property type="molecule type" value="Genomic_DNA"/>
</dbReference>
<evidence type="ECO:0000313" key="7">
    <source>
        <dbReference type="Proteomes" id="UP000014500"/>
    </source>
</evidence>
<organism evidence="6 7">
    <name type="scientific">Strigamia maritima</name>
    <name type="common">European centipede</name>
    <name type="synonym">Geophilus maritimus</name>
    <dbReference type="NCBI Taxonomy" id="126957"/>
    <lineage>
        <taxon>Eukaryota</taxon>
        <taxon>Metazoa</taxon>
        <taxon>Ecdysozoa</taxon>
        <taxon>Arthropoda</taxon>
        <taxon>Myriapoda</taxon>
        <taxon>Chilopoda</taxon>
        <taxon>Pleurostigmophora</taxon>
        <taxon>Geophilomorpha</taxon>
        <taxon>Linotaeniidae</taxon>
        <taxon>Strigamia</taxon>
    </lineage>
</organism>